<dbReference type="Proteomes" id="UP000288716">
    <property type="component" value="Unassembled WGS sequence"/>
</dbReference>
<dbReference type="InterPro" id="IPR026193">
    <property type="entry name" value="NDUFV3"/>
</dbReference>
<dbReference type="GO" id="GO:0005739">
    <property type="term" value="C:mitochondrion"/>
    <property type="evidence" value="ECO:0007669"/>
    <property type="project" value="InterPro"/>
</dbReference>
<protein>
    <submittedName>
        <fullName evidence="2">Uncharacterized protein</fullName>
    </submittedName>
</protein>
<evidence type="ECO:0000313" key="2">
    <source>
        <dbReference type="EMBL" id="RWS30299.1"/>
    </source>
</evidence>
<gene>
    <name evidence="2" type="ORF">B4U80_06452</name>
</gene>
<name>A0A443SS20_9ACAR</name>
<dbReference type="Pfam" id="PF15880">
    <property type="entry name" value="NDUFV3"/>
    <property type="match status" value="1"/>
</dbReference>
<keyword evidence="3" id="KW-1185">Reference proteome</keyword>
<reference evidence="2 3" key="1">
    <citation type="journal article" date="2018" name="Gigascience">
        <title>Genomes of trombidid mites reveal novel predicted allergens and laterally-transferred genes associated with secondary metabolism.</title>
        <authorList>
            <person name="Dong X."/>
            <person name="Chaisiri K."/>
            <person name="Xia D."/>
            <person name="Armstrong S.D."/>
            <person name="Fang Y."/>
            <person name="Donnelly M.J."/>
            <person name="Kadowaki T."/>
            <person name="McGarry J.W."/>
            <person name="Darby A.C."/>
            <person name="Makepeace B.L."/>
        </authorList>
    </citation>
    <scope>NUCLEOTIDE SEQUENCE [LARGE SCALE GENOMIC DNA]</scope>
    <source>
        <strain evidence="2">UoL-UT</strain>
    </source>
</reference>
<dbReference type="EMBL" id="NCKV01000559">
    <property type="protein sequence ID" value="RWS30299.1"/>
    <property type="molecule type" value="Genomic_DNA"/>
</dbReference>
<evidence type="ECO:0000256" key="1">
    <source>
        <dbReference type="SAM" id="MobiDB-lite"/>
    </source>
</evidence>
<dbReference type="VEuPathDB" id="VectorBase:LDEU001744"/>
<feature type="region of interest" description="Disordered" evidence="1">
    <location>
        <begin position="1"/>
        <end position="51"/>
    </location>
</feature>
<dbReference type="GO" id="GO:0045271">
    <property type="term" value="C:respiratory chain complex I"/>
    <property type="evidence" value="ECO:0007669"/>
    <property type="project" value="InterPro"/>
</dbReference>
<evidence type="ECO:0000313" key="3">
    <source>
        <dbReference type="Proteomes" id="UP000288716"/>
    </source>
</evidence>
<accession>A0A443SS20</accession>
<comment type="caution">
    <text evidence="2">The sequence shown here is derived from an EMBL/GenBank/DDBJ whole genome shotgun (WGS) entry which is preliminary data.</text>
</comment>
<organism evidence="2 3">
    <name type="scientific">Leptotrombidium deliense</name>
    <dbReference type="NCBI Taxonomy" id="299467"/>
    <lineage>
        <taxon>Eukaryota</taxon>
        <taxon>Metazoa</taxon>
        <taxon>Ecdysozoa</taxon>
        <taxon>Arthropoda</taxon>
        <taxon>Chelicerata</taxon>
        <taxon>Arachnida</taxon>
        <taxon>Acari</taxon>
        <taxon>Acariformes</taxon>
        <taxon>Trombidiformes</taxon>
        <taxon>Prostigmata</taxon>
        <taxon>Anystina</taxon>
        <taxon>Parasitengona</taxon>
        <taxon>Trombiculoidea</taxon>
        <taxon>Trombiculidae</taxon>
        <taxon>Leptotrombidium</taxon>
    </lineage>
</organism>
<sequence>MHYTTDTLDNASSQSRAENSFMHRPEKVKKSASKSNQEKKPKQVNVNTGDYKAPEYYQHNAMSFNDFMVEMQKYRLPQPSNKSQ</sequence>
<feature type="compositionally biased region" description="Polar residues" evidence="1">
    <location>
        <begin position="1"/>
        <end position="18"/>
    </location>
</feature>
<dbReference type="AlphaFoldDB" id="A0A443SS20"/>
<dbReference type="OrthoDB" id="6407517at2759"/>
<proteinExistence type="predicted"/>